<dbReference type="InterPro" id="IPR011990">
    <property type="entry name" value="TPR-like_helical_dom_sf"/>
</dbReference>
<sequence>MNFGMVINMKTIKNLVRRVPIFLLIISLVSCVDLDPEPLSFFAPENTFMDKEGLDALLITSRKQIKWEWFGDAFNAGYCETPLVYEYAWSDLSVIGAPEVKEIHNLETQLTPNTNMALHLRYWDLAWNGIKYANTVISRVPKSSITNEEDKNQLLAEGYFHRAYWYYLLVHQWGDVPLILEEVAEPKLDFNTASRMNILQQMKSDMEFAVKWLPVNVKRGCVNRAAGEHLLAKIYLSTGDFQLAVEATTRCINDYGLHLMRERFGVNASNPNLDVFNDLFQEDNISATENKEAIFVVQERYGIEGNVAPKGSNRMRNFVPYWCNGAAVKTPDGKNGTTYDAGLYDGYELVEELGRGIAKIRPTNYGQYELWNHCGDDLRHNENNWYDISRLTYNRPASKGGSETYFGKPVERKFVSDTMRCYFSFPTVKVLIYKDDLNKGKTPTGGFTDQYVFRLAETYLMRAEANYWLGNIPAATADVNEIRKRAKAPELFTVSLDDILDERARELYIEEHRKVELTRIAFLKAQLGKDGYSLQNFSEKNWYYDRIMEKNNFFASQYFYSTNAFIMKPYHVLWPVPLTAITSNTQGRINQNIGYFGAEDNIPVE</sequence>
<evidence type="ECO:0000259" key="6">
    <source>
        <dbReference type="Pfam" id="PF07980"/>
    </source>
</evidence>
<dbReference type="Pfam" id="PF14322">
    <property type="entry name" value="SusD-like_3"/>
    <property type="match status" value="1"/>
</dbReference>
<comment type="caution">
    <text evidence="8">The sequence shown here is derived from an EMBL/GenBank/DDBJ whole genome shotgun (WGS) entry which is preliminary data.</text>
</comment>
<evidence type="ECO:0008006" key="10">
    <source>
        <dbReference type="Google" id="ProtNLM"/>
    </source>
</evidence>
<organism evidence="8 9">
    <name type="scientific">Bacteroides cellulosilyticus CL02T12C19</name>
    <dbReference type="NCBI Taxonomy" id="997874"/>
    <lineage>
        <taxon>Bacteria</taxon>
        <taxon>Pseudomonadati</taxon>
        <taxon>Bacteroidota</taxon>
        <taxon>Bacteroidia</taxon>
        <taxon>Bacteroidales</taxon>
        <taxon>Bacteroidaceae</taxon>
        <taxon>Bacteroides</taxon>
    </lineage>
</organism>
<dbReference type="InterPro" id="IPR033985">
    <property type="entry name" value="SusD-like_N"/>
</dbReference>
<evidence type="ECO:0000256" key="3">
    <source>
        <dbReference type="ARBA" id="ARBA00022729"/>
    </source>
</evidence>
<accession>I9FIC6</accession>
<dbReference type="GO" id="GO:0009279">
    <property type="term" value="C:cell outer membrane"/>
    <property type="evidence" value="ECO:0007669"/>
    <property type="project" value="UniProtKB-SubCell"/>
</dbReference>
<comment type="similarity">
    <text evidence="2">Belongs to the SusD family.</text>
</comment>
<evidence type="ECO:0000256" key="2">
    <source>
        <dbReference type="ARBA" id="ARBA00006275"/>
    </source>
</evidence>
<dbReference type="Pfam" id="PF07980">
    <property type="entry name" value="SusD_RagB"/>
    <property type="match status" value="1"/>
</dbReference>
<protein>
    <recommendedName>
        <fullName evidence="10">RagB/SusD domain-containing protein</fullName>
    </recommendedName>
</protein>
<reference evidence="8 9" key="1">
    <citation type="submission" date="2012-02" db="EMBL/GenBank/DDBJ databases">
        <title>The Genome Sequence of Bacteroides cellulosilyticus CL02T12C19.</title>
        <authorList>
            <consortium name="The Broad Institute Genome Sequencing Platform"/>
            <person name="Earl A."/>
            <person name="Ward D."/>
            <person name="Feldgarden M."/>
            <person name="Gevers D."/>
            <person name="Zitomersky N.L."/>
            <person name="Coyne M.J."/>
            <person name="Comstock L.E."/>
            <person name="Young S.K."/>
            <person name="Zeng Q."/>
            <person name="Gargeya S."/>
            <person name="Fitzgerald M."/>
            <person name="Haas B."/>
            <person name="Abouelleil A."/>
            <person name="Alvarado L."/>
            <person name="Arachchi H.M."/>
            <person name="Berlin A."/>
            <person name="Chapman S.B."/>
            <person name="Gearin G."/>
            <person name="Goldberg J."/>
            <person name="Griggs A."/>
            <person name="Gujja S."/>
            <person name="Hansen M."/>
            <person name="Heiman D."/>
            <person name="Howarth C."/>
            <person name="Larimer J."/>
            <person name="Lui A."/>
            <person name="MacDonald P.J.P."/>
            <person name="McCowen C."/>
            <person name="Montmayeur A."/>
            <person name="Murphy C."/>
            <person name="Neiman D."/>
            <person name="Pearson M."/>
            <person name="Priest M."/>
            <person name="Roberts A."/>
            <person name="Saif S."/>
            <person name="Shea T."/>
            <person name="Sisk P."/>
            <person name="Stolte C."/>
            <person name="Sykes S."/>
            <person name="Wortman J."/>
            <person name="Nusbaum C."/>
            <person name="Birren B."/>
        </authorList>
    </citation>
    <scope>NUCLEOTIDE SEQUENCE [LARGE SCALE GENOMIC DNA]</scope>
    <source>
        <strain evidence="8 9">CL02T12C19</strain>
    </source>
</reference>
<keyword evidence="4" id="KW-0472">Membrane</keyword>
<dbReference type="Proteomes" id="UP000003741">
    <property type="component" value="Unassembled WGS sequence"/>
</dbReference>
<dbReference type="AlphaFoldDB" id="I9FIC6"/>
<evidence type="ECO:0000256" key="4">
    <source>
        <dbReference type="ARBA" id="ARBA00023136"/>
    </source>
</evidence>
<evidence type="ECO:0000256" key="1">
    <source>
        <dbReference type="ARBA" id="ARBA00004442"/>
    </source>
</evidence>
<keyword evidence="3" id="KW-0732">Signal</keyword>
<comment type="subcellular location">
    <subcellularLocation>
        <location evidence="1">Cell outer membrane</location>
    </subcellularLocation>
</comment>
<keyword evidence="9" id="KW-1185">Reference proteome</keyword>
<feature type="domain" description="SusD-like N-terminal" evidence="7">
    <location>
        <begin position="117"/>
        <end position="236"/>
    </location>
</feature>
<dbReference type="InterPro" id="IPR012944">
    <property type="entry name" value="SusD_RagB_dom"/>
</dbReference>
<dbReference type="Gene3D" id="1.25.40.390">
    <property type="match status" value="1"/>
</dbReference>
<gene>
    <name evidence="8" type="ORF">HMPREF1062_01903</name>
</gene>
<evidence type="ECO:0000259" key="7">
    <source>
        <dbReference type="Pfam" id="PF14322"/>
    </source>
</evidence>
<keyword evidence="5" id="KW-0998">Cell outer membrane</keyword>
<feature type="domain" description="RagB/SusD" evidence="6">
    <location>
        <begin position="373"/>
        <end position="595"/>
    </location>
</feature>
<evidence type="ECO:0000256" key="5">
    <source>
        <dbReference type="ARBA" id="ARBA00023237"/>
    </source>
</evidence>
<name>I9FIC6_9BACE</name>
<evidence type="ECO:0000313" key="9">
    <source>
        <dbReference type="Proteomes" id="UP000003741"/>
    </source>
</evidence>
<dbReference type="HOGENOM" id="CLU_015553_1_4_10"/>
<proteinExistence type="inferred from homology"/>
<evidence type="ECO:0000313" key="8">
    <source>
        <dbReference type="EMBL" id="EIY33174.1"/>
    </source>
</evidence>
<dbReference type="PATRIC" id="fig|997874.3.peg.1937"/>
<dbReference type="EMBL" id="AGXG01000044">
    <property type="protein sequence ID" value="EIY33174.1"/>
    <property type="molecule type" value="Genomic_DNA"/>
</dbReference>
<dbReference type="SUPFAM" id="SSF48452">
    <property type="entry name" value="TPR-like"/>
    <property type="match status" value="1"/>
</dbReference>